<reference evidence="3" key="2">
    <citation type="journal article" date="2023" name="IMA Fungus">
        <title>Comparative genomic study of the Penicillium genus elucidates a diverse pangenome and 15 lateral gene transfer events.</title>
        <authorList>
            <person name="Petersen C."/>
            <person name="Sorensen T."/>
            <person name="Nielsen M.R."/>
            <person name="Sondergaard T.E."/>
            <person name="Sorensen J.L."/>
            <person name="Fitzpatrick D.A."/>
            <person name="Frisvad J.C."/>
            <person name="Nielsen K.L."/>
        </authorList>
    </citation>
    <scope>NUCLEOTIDE SEQUENCE</scope>
    <source>
        <strain evidence="3">IBT 30069</strain>
    </source>
</reference>
<gene>
    <name evidence="3" type="ORF">N7456_003817</name>
</gene>
<name>A0A9W9FVH9_9EURO</name>
<dbReference type="InterPro" id="IPR018713">
    <property type="entry name" value="MPAB/Lcp_cat_dom"/>
</dbReference>
<dbReference type="AlphaFoldDB" id="A0A9W9FVH9"/>
<evidence type="ECO:0000313" key="3">
    <source>
        <dbReference type="EMBL" id="KAJ5107142.1"/>
    </source>
</evidence>
<organism evidence="3 4">
    <name type="scientific">Penicillium angulare</name>
    <dbReference type="NCBI Taxonomy" id="116970"/>
    <lineage>
        <taxon>Eukaryota</taxon>
        <taxon>Fungi</taxon>
        <taxon>Dikarya</taxon>
        <taxon>Ascomycota</taxon>
        <taxon>Pezizomycotina</taxon>
        <taxon>Eurotiomycetes</taxon>
        <taxon>Eurotiomycetidae</taxon>
        <taxon>Eurotiales</taxon>
        <taxon>Aspergillaceae</taxon>
        <taxon>Penicillium</taxon>
    </lineage>
</organism>
<dbReference type="OrthoDB" id="4299002at2759"/>
<dbReference type="PANTHER" id="PTHR36151">
    <property type="entry name" value="BLR2777 PROTEIN"/>
    <property type="match status" value="1"/>
</dbReference>
<evidence type="ECO:0000256" key="1">
    <source>
        <dbReference type="SAM" id="MobiDB-lite"/>
    </source>
</evidence>
<dbReference type="Proteomes" id="UP001149165">
    <property type="component" value="Unassembled WGS sequence"/>
</dbReference>
<feature type="compositionally biased region" description="Polar residues" evidence="1">
    <location>
        <begin position="1"/>
        <end position="18"/>
    </location>
</feature>
<protein>
    <recommendedName>
        <fullName evidence="2">ER-bound oxygenase mpaB/mpaB'/Rubber oxygenase catalytic domain-containing protein</fullName>
    </recommendedName>
</protein>
<dbReference type="Pfam" id="PF09995">
    <property type="entry name" value="MPAB_Lcp_cat"/>
    <property type="match status" value="1"/>
</dbReference>
<feature type="region of interest" description="Disordered" evidence="1">
    <location>
        <begin position="1"/>
        <end position="25"/>
    </location>
</feature>
<proteinExistence type="predicted"/>
<dbReference type="PANTHER" id="PTHR36151:SF3">
    <property type="entry name" value="ER-BOUND OXYGENASE MPAB_MPAB'_RUBBER OXYGENASE CATALYTIC DOMAIN-CONTAINING PROTEIN"/>
    <property type="match status" value="1"/>
</dbReference>
<accession>A0A9W9FVH9</accession>
<dbReference type="GO" id="GO:0016491">
    <property type="term" value="F:oxidoreductase activity"/>
    <property type="evidence" value="ECO:0007669"/>
    <property type="project" value="InterPro"/>
</dbReference>
<keyword evidence="4" id="KW-1185">Reference proteome</keyword>
<dbReference type="EMBL" id="JAPQKH010000003">
    <property type="protein sequence ID" value="KAJ5107142.1"/>
    <property type="molecule type" value="Genomic_DNA"/>
</dbReference>
<sequence length="295" mass="33681">MSSTAVETKTTPNTNNAITERGRYGPYNTPLLEANAMRKIVAEQCSMNPGKAAVLLQISAKGIGKGVSDHSSFTKRPIERARRSLVYIYGMSFGTESERQKITDATHRAHKHVKGIDYDADDIQLQLWVAATIYWSMVLGYEEIYGPMKDEFADQVYKEFSVMATGLRVEAGLWPVNRESFAIYWEKMISELEVTDEARAVAKDVMYPGVNMPWGFWILAKLLGPMQRVATVEYLPGRIRDQLGFPSTGYTRMMYWVKVGIDRAVYPLLPERMRHFSKNYYMADFRDRLARGARL</sequence>
<reference evidence="3" key="1">
    <citation type="submission" date="2022-11" db="EMBL/GenBank/DDBJ databases">
        <authorList>
            <person name="Petersen C."/>
        </authorList>
    </citation>
    <scope>NUCLEOTIDE SEQUENCE</scope>
    <source>
        <strain evidence="3">IBT 30069</strain>
    </source>
</reference>
<feature type="domain" description="ER-bound oxygenase mpaB/mpaB'/Rubber oxygenase catalytic" evidence="2">
    <location>
        <begin position="51"/>
        <end position="256"/>
    </location>
</feature>
<evidence type="ECO:0000313" key="4">
    <source>
        <dbReference type="Proteomes" id="UP001149165"/>
    </source>
</evidence>
<evidence type="ECO:0000259" key="2">
    <source>
        <dbReference type="Pfam" id="PF09995"/>
    </source>
</evidence>
<comment type="caution">
    <text evidence="3">The sequence shown here is derived from an EMBL/GenBank/DDBJ whole genome shotgun (WGS) entry which is preliminary data.</text>
</comment>